<proteinExistence type="predicted"/>
<dbReference type="AlphaFoldDB" id="A0A821Z8Y2"/>
<reference evidence="1" key="1">
    <citation type="submission" date="2021-02" db="EMBL/GenBank/DDBJ databases">
        <authorList>
            <person name="Nowell W R."/>
        </authorList>
    </citation>
    <scope>NUCLEOTIDE SEQUENCE</scope>
</reference>
<organism evidence="1 2">
    <name type="scientific">Rotaria socialis</name>
    <dbReference type="NCBI Taxonomy" id="392032"/>
    <lineage>
        <taxon>Eukaryota</taxon>
        <taxon>Metazoa</taxon>
        <taxon>Spiralia</taxon>
        <taxon>Gnathifera</taxon>
        <taxon>Rotifera</taxon>
        <taxon>Eurotatoria</taxon>
        <taxon>Bdelloidea</taxon>
        <taxon>Philodinida</taxon>
        <taxon>Philodinidae</taxon>
        <taxon>Rotaria</taxon>
    </lineage>
</organism>
<evidence type="ECO:0000313" key="2">
    <source>
        <dbReference type="Proteomes" id="UP000663873"/>
    </source>
</evidence>
<dbReference type="EMBL" id="CAJOBP010101330">
    <property type="protein sequence ID" value="CAF4977048.1"/>
    <property type="molecule type" value="Genomic_DNA"/>
</dbReference>
<gene>
    <name evidence="1" type="ORF">UJA718_LOCUS49095</name>
</gene>
<feature type="non-terminal residue" evidence="1">
    <location>
        <position position="1"/>
    </location>
</feature>
<evidence type="ECO:0000313" key="1">
    <source>
        <dbReference type="EMBL" id="CAF4977048.1"/>
    </source>
</evidence>
<comment type="caution">
    <text evidence="1">The sequence shown here is derived from an EMBL/GenBank/DDBJ whole genome shotgun (WGS) entry which is preliminary data.</text>
</comment>
<accession>A0A821Z8Y2</accession>
<keyword evidence="2" id="KW-1185">Reference proteome</keyword>
<dbReference type="Proteomes" id="UP000663873">
    <property type="component" value="Unassembled WGS sequence"/>
</dbReference>
<name>A0A821Z8Y2_9BILA</name>
<protein>
    <submittedName>
        <fullName evidence="1">Uncharacterized protein</fullName>
    </submittedName>
</protein>
<sequence>SPPKCFTMSDTDKTKRTP</sequence>